<dbReference type="PANTHER" id="PTHR13812:SF19">
    <property type="entry name" value="KETIMINE REDUCTASE MU-CRYSTALLIN"/>
    <property type="match status" value="1"/>
</dbReference>
<comment type="caution">
    <text evidence="1">The sequence shown here is derived from an EMBL/GenBank/DDBJ whole genome shotgun (WGS) entry which is preliminary data.</text>
</comment>
<dbReference type="Gene3D" id="3.30.1780.10">
    <property type="entry name" value="ornithine cyclodeaminase, domain 1"/>
    <property type="match status" value="1"/>
</dbReference>
<dbReference type="InterPro" id="IPR003462">
    <property type="entry name" value="ODC_Mu_crystall"/>
</dbReference>
<organism evidence="1 2">
    <name type="scientific">Demequina sediminis</name>
    <dbReference type="NCBI Taxonomy" id="1930058"/>
    <lineage>
        <taxon>Bacteria</taxon>
        <taxon>Bacillati</taxon>
        <taxon>Actinomycetota</taxon>
        <taxon>Actinomycetes</taxon>
        <taxon>Micrococcales</taxon>
        <taxon>Demequinaceae</taxon>
        <taxon>Demequina</taxon>
    </lineage>
</organism>
<dbReference type="PANTHER" id="PTHR13812">
    <property type="entry name" value="KETIMINE REDUCTASE MU-CRYSTALLIN"/>
    <property type="match status" value="1"/>
</dbReference>
<dbReference type="SUPFAM" id="SSF51735">
    <property type="entry name" value="NAD(P)-binding Rossmann-fold domains"/>
    <property type="match status" value="1"/>
</dbReference>
<reference evidence="1 2" key="1">
    <citation type="submission" date="2024-02" db="EMBL/GenBank/DDBJ databases">
        <title>Lysinimicrobium sediminis NBRC 112286.</title>
        <authorList>
            <person name="Ichikawa N."/>
            <person name="Katano-Makiyama Y."/>
            <person name="Hidaka K."/>
        </authorList>
    </citation>
    <scope>NUCLEOTIDE SEQUENCE [LARGE SCALE GENOMIC DNA]</scope>
    <source>
        <strain evidence="1 2">NBRC 112286</strain>
    </source>
</reference>
<dbReference type="InterPro" id="IPR023401">
    <property type="entry name" value="ODC_N"/>
</dbReference>
<dbReference type="NCBIfam" id="NF005762">
    <property type="entry name" value="PRK07589.1"/>
    <property type="match status" value="1"/>
</dbReference>
<dbReference type="Gene3D" id="3.40.50.720">
    <property type="entry name" value="NAD(P)-binding Rossmann-like Domain"/>
    <property type="match status" value="1"/>
</dbReference>
<dbReference type="EMBL" id="BAABRR010000002">
    <property type="protein sequence ID" value="GAA5518137.1"/>
    <property type="molecule type" value="Genomic_DNA"/>
</dbReference>
<dbReference type="PIRSF" id="PIRSF001439">
    <property type="entry name" value="CryM"/>
    <property type="match status" value="1"/>
</dbReference>
<keyword evidence="2" id="KW-1185">Reference proteome</keyword>
<gene>
    <name evidence="1" type="primary">ocd</name>
    <name evidence="1" type="ORF">Lsed01_00556</name>
</gene>
<evidence type="ECO:0000313" key="2">
    <source>
        <dbReference type="Proteomes" id="UP001426770"/>
    </source>
</evidence>
<proteinExistence type="predicted"/>
<name>A0ABP9WE77_9MICO</name>
<sequence length="345" mass="36684">MVTFVDVPLMRQWVGEHGAAALIRDLVPYLEADFRRWPEFDKVARVASHSPVGVIELMPIADAASYGFKYVNGHPGNPSRGLQTVTAFGMLADVASGYPVLLAEMTILTALRTASTSAMAARHLARPGSRVLGLIGAGSQAEFQILGMRDVVGIDTVRAWDTDPAALDKLERHADSLGVELVRARSAADAAEGADIITTCTADKAYATVLTDAMVAPGVHLNAIGGDCPGKTELDAALVRRSSVFVEYEPQTRVEGEIQQVAADHPVTELWRVLTGGAPGRESEADVTLFDSVGFALEDFTALRFLLDRVGGTAHAGSVDLIADPADPKDLFSLVAAPRVAWRLA</sequence>
<dbReference type="Proteomes" id="UP001426770">
    <property type="component" value="Unassembled WGS sequence"/>
</dbReference>
<evidence type="ECO:0000313" key="1">
    <source>
        <dbReference type="EMBL" id="GAA5518137.1"/>
    </source>
</evidence>
<dbReference type="Pfam" id="PF02423">
    <property type="entry name" value="OCD_Mu_crystall"/>
    <property type="match status" value="1"/>
</dbReference>
<dbReference type="RefSeq" id="WP_286214032.1">
    <property type="nucleotide sequence ID" value="NZ_AP027736.1"/>
</dbReference>
<protein>
    <submittedName>
        <fullName evidence="1">Ornithine cyclodeaminase</fullName>
    </submittedName>
</protein>
<accession>A0ABP9WE77</accession>
<dbReference type="InterPro" id="IPR036291">
    <property type="entry name" value="NAD(P)-bd_dom_sf"/>
</dbReference>